<dbReference type="InterPro" id="IPR004720">
    <property type="entry name" value="PTS_IIB_sorbose-sp"/>
</dbReference>
<dbReference type="GeneID" id="94440872"/>
<name>A0A2V2F5Q3_9FIRM</name>
<keyword evidence="6" id="KW-0598">Phosphotransferase system</keyword>
<keyword evidence="2" id="KW-0813">Transport</keyword>
<dbReference type="GO" id="GO:0005737">
    <property type="term" value="C:cytoplasm"/>
    <property type="evidence" value="ECO:0007669"/>
    <property type="project" value="UniProtKB-SubCell"/>
</dbReference>
<dbReference type="AlphaFoldDB" id="A0A2V2F5Q3"/>
<gene>
    <name evidence="10" type="ORF">DES51_11633</name>
    <name evidence="9" type="ORF">MQE39_09590</name>
</gene>
<reference evidence="9" key="2">
    <citation type="submission" date="2022-03" db="EMBL/GenBank/DDBJ databases">
        <title>First case of bacteraemia caused by Dielma fastidiosa in a patient hospitalised with diverticulitis.</title>
        <authorList>
            <person name="Forman-Ankjaer B."/>
            <person name="Hvid-Jensen F."/>
            <person name="Kobel C.M."/>
            <person name="Greve T."/>
        </authorList>
    </citation>
    <scope>NUCLEOTIDE SEQUENCE</scope>
    <source>
        <strain evidence="9">AUH_DF_2021</strain>
    </source>
</reference>
<reference evidence="10 11" key="1">
    <citation type="submission" date="2018-05" db="EMBL/GenBank/DDBJ databases">
        <title>Genomic Encyclopedia of Type Strains, Phase IV (KMG-IV): sequencing the most valuable type-strain genomes for metagenomic binning, comparative biology and taxonomic classification.</title>
        <authorList>
            <person name="Goeker M."/>
        </authorList>
    </citation>
    <scope>NUCLEOTIDE SEQUENCE [LARGE SCALE GENOMIC DNA]</scope>
    <source>
        <strain evidence="10 11">JC118</strain>
    </source>
</reference>
<evidence type="ECO:0000256" key="6">
    <source>
        <dbReference type="ARBA" id="ARBA00022683"/>
    </source>
</evidence>
<evidence type="ECO:0000256" key="2">
    <source>
        <dbReference type="ARBA" id="ARBA00022448"/>
    </source>
</evidence>
<evidence type="ECO:0000259" key="8">
    <source>
        <dbReference type="PROSITE" id="PS51101"/>
    </source>
</evidence>
<evidence type="ECO:0000256" key="3">
    <source>
        <dbReference type="ARBA" id="ARBA00022490"/>
    </source>
</evidence>
<dbReference type="Gene3D" id="3.40.35.10">
    <property type="entry name" value="Phosphotransferase system, sorbose subfamily IIB component"/>
    <property type="match status" value="1"/>
</dbReference>
<sequence length="163" mass="18521">MANIKLIRIDFRLIHGQVVNKWIKITRSNKIVVIDDSLASNEFMRSVYIMAAPPGVDVQVYSINDAIKEWKENQFGEGEVLVLFKSVPDAYRCFKEGFEIKELQIGGLGAQPGRKIVYGPITLDKSDADQLSEMQHAGVRVYFHQVPDDPSAEYDKVMEKVKF</sequence>
<dbReference type="InterPro" id="IPR036667">
    <property type="entry name" value="PTS_IIB_sorbose-sp_sf"/>
</dbReference>
<evidence type="ECO:0000313" key="11">
    <source>
        <dbReference type="Proteomes" id="UP000247612"/>
    </source>
</evidence>
<dbReference type="RefSeq" id="WP_022938064.1">
    <property type="nucleotide sequence ID" value="NZ_BAABZA010000007.1"/>
</dbReference>
<protein>
    <submittedName>
        <fullName evidence="10">D-glucosaminate-specific PTS system IIB component</fullName>
    </submittedName>
    <submittedName>
        <fullName evidence="9">PTS sugar transporter subunit IIB</fullName>
    </submittedName>
</protein>
<evidence type="ECO:0000256" key="4">
    <source>
        <dbReference type="ARBA" id="ARBA00022597"/>
    </source>
</evidence>
<evidence type="ECO:0000256" key="5">
    <source>
        <dbReference type="ARBA" id="ARBA00022679"/>
    </source>
</evidence>
<proteinExistence type="predicted"/>
<dbReference type="EMBL" id="JALDAW010000013">
    <property type="protein sequence ID" value="MDY5168367.1"/>
    <property type="molecule type" value="Genomic_DNA"/>
</dbReference>
<keyword evidence="5" id="KW-0808">Transferase</keyword>
<dbReference type="GO" id="GO:0008982">
    <property type="term" value="F:protein-N(PI)-phosphohistidine-sugar phosphotransferase activity"/>
    <property type="evidence" value="ECO:0007669"/>
    <property type="project" value="InterPro"/>
</dbReference>
<accession>A0A2V2F5Q3</accession>
<evidence type="ECO:0000256" key="7">
    <source>
        <dbReference type="ARBA" id="ARBA00022777"/>
    </source>
</evidence>
<keyword evidence="4 9" id="KW-0762">Sugar transport</keyword>
<dbReference type="Proteomes" id="UP001276902">
    <property type="component" value="Unassembled WGS sequence"/>
</dbReference>
<keyword evidence="3" id="KW-0963">Cytoplasm</keyword>
<dbReference type="PROSITE" id="PS51101">
    <property type="entry name" value="PTS_EIIB_TYPE_4"/>
    <property type="match status" value="1"/>
</dbReference>
<comment type="caution">
    <text evidence="9">The sequence shown here is derived from an EMBL/GenBank/DDBJ whole genome shotgun (WGS) entry which is preliminary data.</text>
</comment>
<evidence type="ECO:0000313" key="10">
    <source>
        <dbReference type="EMBL" id="PXX75943.1"/>
    </source>
</evidence>
<evidence type="ECO:0000256" key="1">
    <source>
        <dbReference type="ARBA" id="ARBA00004496"/>
    </source>
</evidence>
<comment type="subcellular location">
    <subcellularLocation>
        <location evidence="1">Cytoplasm</location>
    </subcellularLocation>
</comment>
<keyword evidence="11" id="KW-1185">Reference proteome</keyword>
<organism evidence="9 12">
    <name type="scientific">Dielma fastidiosa</name>
    <dbReference type="NCBI Taxonomy" id="1034346"/>
    <lineage>
        <taxon>Bacteria</taxon>
        <taxon>Bacillati</taxon>
        <taxon>Bacillota</taxon>
        <taxon>Erysipelotrichia</taxon>
        <taxon>Erysipelotrichales</taxon>
        <taxon>Erysipelotrichaceae</taxon>
        <taxon>Dielma</taxon>
    </lineage>
</organism>
<dbReference type="EMBL" id="QJKH01000016">
    <property type="protein sequence ID" value="PXX75943.1"/>
    <property type="molecule type" value="Genomic_DNA"/>
</dbReference>
<evidence type="ECO:0000313" key="12">
    <source>
        <dbReference type="Proteomes" id="UP001276902"/>
    </source>
</evidence>
<dbReference type="SUPFAM" id="SSF52728">
    <property type="entry name" value="PTS IIb component"/>
    <property type="match status" value="1"/>
</dbReference>
<evidence type="ECO:0000313" key="9">
    <source>
        <dbReference type="EMBL" id="MDY5168367.1"/>
    </source>
</evidence>
<dbReference type="GO" id="GO:0016301">
    <property type="term" value="F:kinase activity"/>
    <property type="evidence" value="ECO:0007669"/>
    <property type="project" value="UniProtKB-KW"/>
</dbReference>
<keyword evidence="7" id="KW-0418">Kinase</keyword>
<feature type="domain" description="PTS EIIB type-4" evidence="8">
    <location>
        <begin position="1"/>
        <end position="163"/>
    </location>
</feature>
<dbReference type="GO" id="GO:0009401">
    <property type="term" value="P:phosphoenolpyruvate-dependent sugar phosphotransferase system"/>
    <property type="evidence" value="ECO:0007669"/>
    <property type="project" value="UniProtKB-KW"/>
</dbReference>
<dbReference type="Pfam" id="PF03830">
    <property type="entry name" value="PTSIIB_sorb"/>
    <property type="match status" value="1"/>
</dbReference>
<dbReference type="STRING" id="1034346.GCA_000313565_01759"/>
<dbReference type="Proteomes" id="UP000247612">
    <property type="component" value="Unassembled WGS sequence"/>
</dbReference>
<dbReference type="OrthoDB" id="9788818at2"/>